<name>A0A165BRX1_EXIGL</name>
<dbReference type="Gene3D" id="3.80.10.10">
    <property type="entry name" value="Ribonuclease Inhibitor"/>
    <property type="match status" value="1"/>
</dbReference>
<sequence>MSSTARSQRLARMRAEEDFLALTEARLESQRRADVAARERLAAAQAEADATRAEVQALEERQRQLRHGIDELRAQHRRELWTHAIPLDCLRYIFEETTVISNDEWAHFETWEHSGARTSMPFTLASVCRRWRQLAVATPAVWTYISQDASPYGKSLSPRMLARISLLLLRSSCDRLDIRLKLDMCSSSGLSNMSTLLSLIAVHAPRIGSMHLHLPKTAMREPHMDMFKAPLPSITHLCIVVSSGNAWELNAHGGYLPYAPKLEYLKLESTGITCSTPYQNFGSLRELVLFPPCTQAQVVPFLIAASPTLERLYLGSTKLITATTPNPITFPRLSSLASGGASFSTALCDMMRMPALQSLSMPGWTVVESFTRLFEHTAKNISSLTLVGDCTQESTLGVLQMLHNVQTLCFSDNSQYLFYDVSNDFFEELATASPPIWPKLRSIRLDASVSSKSKFGDGLVSLIRARNFTEVNAVPNAAPEARPCKLETVDLQSPSTPLWLRSAVDHMLSSRS</sequence>
<dbReference type="Proteomes" id="UP000077266">
    <property type="component" value="Unassembled WGS sequence"/>
</dbReference>
<evidence type="ECO:0000313" key="3">
    <source>
        <dbReference type="Proteomes" id="UP000077266"/>
    </source>
</evidence>
<dbReference type="InterPro" id="IPR032675">
    <property type="entry name" value="LRR_dom_sf"/>
</dbReference>
<accession>A0A165BRX1</accession>
<dbReference type="AlphaFoldDB" id="A0A165BRX1"/>
<reference evidence="2 3" key="1">
    <citation type="journal article" date="2016" name="Mol. Biol. Evol.">
        <title>Comparative Genomics of Early-Diverging Mushroom-Forming Fungi Provides Insights into the Origins of Lignocellulose Decay Capabilities.</title>
        <authorList>
            <person name="Nagy L.G."/>
            <person name="Riley R."/>
            <person name="Tritt A."/>
            <person name="Adam C."/>
            <person name="Daum C."/>
            <person name="Floudas D."/>
            <person name="Sun H."/>
            <person name="Yadav J.S."/>
            <person name="Pangilinan J."/>
            <person name="Larsson K.H."/>
            <person name="Matsuura K."/>
            <person name="Barry K."/>
            <person name="Labutti K."/>
            <person name="Kuo R."/>
            <person name="Ohm R.A."/>
            <person name="Bhattacharya S.S."/>
            <person name="Shirouzu T."/>
            <person name="Yoshinaga Y."/>
            <person name="Martin F.M."/>
            <person name="Grigoriev I.V."/>
            <person name="Hibbett D.S."/>
        </authorList>
    </citation>
    <scope>NUCLEOTIDE SEQUENCE [LARGE SCALE GENOMIC DNA]</scope>
    <source>
        <strain evidence="2 3">HHB12029</strain>
    </source>
</reference>
<dbReference type="SUPFAM" id="SSF52047">
    <property type="entry name" value="RNI-like"/>
    <property type="match status" value="1"/>
</dbReference>
<evidence type="ECO:0008006" key="4">
    <source>
        <dbReference type="Google" id="ProtNLM"/>
    </source>
</evidence>
<feature type="coiled-coil region" evidence="1">
    <location>
        <begin position="41"/>
        <end position="75"/>
    </location>
</feature>
<keyword evidence="1" id="KW-0175">Coiled coil</keyword>
<keyword evidence="3" id="KW-1185">Reference proteome</keyword>
<dbReference type="InParanoid" id="A0A165BRX1"/>
<protein>
    <recommendedName>
        <fullName evidence="4">F-box domain-containing protein</fullName>
    </recommendedName>
</protein>
<evidence type="ECO:0000256" key="1">
    <source>
        <dbReference type="SAM" id="Coils"/>
    </source>
</evidence>
<proteinExistence type="predicted"/>
<dbReference type="EMBL" id="KV426414">
    <property type="protein sequence ID" value="KZV81135.1"/>
    <property type="molecule type" value="Genomic_DNA"/>
</dbReference>
<gene>
    <name evidence="2" type="ORF">EXIGLDRAFT_780070</name>
</gene>
<evidence type="ECO:0000313" key="2">
    <source>
        <dbReference type="EMBL" id="KZV81135.1"/>
    </source>
</evidence>
<organism evidence="2 3">
    <name type="scientific">Exidia glandulosa HHB12029</name>
    <dbReference type="NCBI Taxonomy" id="1314781"/>
    <lineage>
        <taxon>Eukaryota</taxon>
        <taxon>Fungi</taxon>
        <taxon>Dikarya</taxon>
        <taxon>Basidiomycota</taxon>
        <taxon>Agaricomycotina</taxon>
        <taxon>Agaricomycetes</taxon>
        <taxon>Auriculariales</taxon>
        <taxon>Exidiaceae</taxon>
        <taxon>Exidia</taxon>
    </lineage>
</organism>
<dbReference type="OrthoDB" id="2979537at2759"/>